<evidence type="ECO:0000313" key="4">
    <source>
        <dbReference type="EMBL" id="KIL65015.1"/>
    </source>
</evidence>
<comment type="similarity">
    <text evidence="1">Belongs to the MBF1 family.</text>
</comment>
<proteinExistence type="inferred from homology"/>
<evidence type="ECO:0000259" key="3">
    <source>
        <dbReference type="Pfam" id="PF01381"/>
    </source>
</evidence>
<sequence length="73" mass="7685">MASNSQCKAVAAAMDKSRLSYEQIAREIGGNTTKEHVEGIVKGTTKPTAGEFQALARALKITTPLPNDSAHTA</sequence>
<organism evidence="4 5">
    <name type="scientific">Amanita muscaria (strain Koide BX008)</name>
    <dbReference type="NCBI Taxonomy" id="946122"/>
    <lineage>
        <taxon>Eukaryota</taxon>
        <taxon>Fungi</taxon>
        <taxon>Dikarya</taxon>
        <taxon>Basidiomycota</taxon>
        <taxon>Agaricomycotina</taxon>
        <taxon>Agaricomycetes</taxon>
        <taxon>Agaricomycetidae</taxon>
        <taxon>Agaricales</taxon>
        <taxon>Pluteineae</taxon>
        <taxon>Amanitaceae</taxon>
        <taxon>Amanita</taxon>
    </lineage>
</organism>
<dbReference type="AlphaFoldDB" id="A0A0C2SP77"/>
<dbReference type="SUPFAM" id="SSF47413">
    <property type="entry name" value="lambda repressor-like DNA-binding domains"/>
    <property type="match status" value="1"/>
</dbReference>
<accession>A0A0C2SP77</accession>
<dbReference type="InterPro" id="IPR001387">
    <property type="entry name" value="Cro/C1-type_HTH"/>
</dbReference>
<dbReference type="Proteomes" id="UP000054549">
    <property type="component" value="Unassembled WGS sequence"/>
</dbReference>
<dbReference type="HOGENOM" id="CLU_177930_0_0_1"/>
<name>A0A0C2SP77_AMAMK</name>
<dbReference type="EMBL" id="KN818245">
    <property type="protein sequence ID" value="KIL65015.1"/>
    <property type="molecule type" value="Genomic_DNA"/>
</dbReference>
<reference evidence="4 5" key="1">
    <citation type="submission" date="2014-04" db="EMBL/GenBank/DDBJ databases">
        <title>Evolutionary Origins and Diversification of the Mycorrhizal Mutualists.</title>
        <authorList>
            <consortium name="DOE Joint Genome Institute"/>
            <consortium name="Mycorrhizal Genomics Consortium"/>
            <person name="Kohler A."/>
            <person name="Kuo A."/>
            <person name="Nagy L.G."/>
            <person name="Floudas D."/>
            <person name="Copeland A."/>
            <person name="Barry K.W."/>
            <person name="Cichocki N."/>
            <person name="Veneault-Fourrey C."/>
            <person name="LaButti K."/>
            <person name="Lindquist E.A."/>
            <person name="Lipzen A."/>
            <person name="Lundell T."/>
            <person name="Morin E."/>
            <person name="Murat C."/>
            <person name="Riley R."/>
            <person name="Ohm R."/>
            <person name="Sun H."/>
            <person name="Tunlid A."/>
            <person name="Henrissat B."/>
            <person name="Grigoriev I.V."/>
            <person name="Hibbett D.S."/>
            <person name="Martin F."/>
        </authorList>
    </citation>
    <scope>NUCLEOTIDE SEQUENCE [LARGE SCALE GENOMIC DNA]</scope>
    <source>
        <strain evidence="4 5">Koide BX008</strain>
    </source>
</reference>
<dbReference type="InterPro" id="IPR010982">
    <property type="entry name" value="Lambda_DNA-bd_dom_sf"/>
</dbReference>
<protein>
    <recommendedName>
        <fullName evidence="3">HTH cro/C1-type domain-containing protein</fullName>
    </recommendedName>
</protein>
<gene>
    <name evidence="4" type="ORF">M378DRAFT_162579</name>
</gene>
<dbReference type="InParanoid" id="A0A0C2SP77"/>
<dbReference type="GO" id="GO:0003677">
    <property type="term" value="F:DNA binding"/>
    <property type="evidence" value="ECO:0007669"/>
    <property type="project" value="InterPro"/>
</dbReference>
<comment type="function">
    <text evidence="2">Transcriptional coactivator that stimulates GCN4-dependent transcriptional activity by bridging the DNA-binding region of GCN4 and TBP (SPT15), thereby recruiting TBP to GCN4-bound promoters. Involved in induction of the ribosome quality control (RQC) pathway; a pathway that degrades nascent peptide chains during problematic translation. Required to prevent stalled ribosomes from frameshifting.</text>
</comment>
<evidence type="ECO:0000256" key="2">
    <source>
        <dbReference type="ARBA" id="ARBA00035107"/>
    </source>
</evidence>
<evidence type="ECO:0000313" key="5">
    <source>
        <dbReference type="Proteomes" id="UP000054549"/>
    </source>
</evidence>
<keyword evidence="5" id="KW-1185">Reference proteome</keyword>
<evidence type="ECO:0000256" key="1">
    <source>
        <dbReference type="ARBA" id="ARBA00009802"/>
    </source>
</evidence>
<feature type="domain" description="HTH cro/C1-type" evidence="3">
    <location>
        <begin position="12"/>
        <end position="63"/>
    </location>
</feature>
<dbReference type="Pfam" id="PF01381">
    <property type="entry name" value="HTH_3"/>
    <property type="match status" value="1"/>
</dbReference>
<dbReference type="OrthoDB" id="3226546at2759"/>